<evidence type="ECO:0000256" key="1">
    <source>
        <dbReference type="SAM" id="SignalP"/>
    </source>
</evidence>
<accession>A0A0Q3KBN5</accession>
<evidence type="ECO:0008006" key="5">
    <source>
        <dbReference type="Google" id="ProtNLM"/>
    </source>
</evidence>
<organism evidence="2">
    <name type="scientific">Brachypodium distachyon</name>
    <name type="common">Purple false brome</name>
    <name type="synonym">Trachynia distachya</name>
    <dbReference type="NCBI Taxonomy" id="15368"/>
    <lineage>
        <taxon>Eukaryota</taxon>
        <taxon>Viridiplantae</taxon>
        <taxon>Streptophyta</taxon>
        <taxon>Embryophyta</taxon>
        <taxon>Tracheophyta</taxon>
        <taxon>Spermatophyta</taxon>
        <taxon>Magnoliopsida</taxon>
        <taxon>Liliopsida</taxon>
        <taxon>Poales</taxon>
        <taxon>Poaceae</taxon>
        <taxon>BOP clade</taxon>
        <taxon>Pooideae</taxon>
        <taxon>Stipodae</taxon>
        <taxon>Brachypodieae</taxon>
        <taxon>Brachypodium</taxon>
    </lineage>
</organism>
<dbReference type="OrthoDB" id="1908108at2759"/>
<evidence type="ECO:0000313" key="4">
    <source>
        <dbReference type="Proteomes" id="UP000008810"/>
    </source>
</evidence>
<dbReference type="STRING" id="15368.A0A0Q3KBN5"/>
<dbReference type="EnsemblPlants" id="KQK08329">
    <property type="protein sequence ID" value="KQK08329"/>
    <property type="gene ID" value="BRADI_2g41235v3"/>
</dbReference>
<reference evidence="2 3" key="1">
    <citation type="journal article" date="2010" name="Nature">
        <title>Genome sequencing and analysis of the model grass Brachypodium distachyon.</title>
        <authorList>
            <consortium name="International Brachypodium Initiative"/>
        </authorList>
    </citation>
    <scope>NUCLEOTIDE SEQUENCE [LARGE SCALE GENOMIC DNA]</scope>
    <source>
        <strain evidence="2 3">Bd21</strain>
    </source>
</reference>
<dbReference type="InterPro" id="IPR006734">
    <property type="entry name" value="PLATZ"/>
</dbReference>
<dbReference type="PANTHER" id="PTHR31065:SF7">
    <property type="entry name" value="OS01G0517800 PROTEIN"/>
    <property type="match status" value="1"/>
</dbReference>
<dbReference type="Pfam" id="PF04640">
    <property type="entry name" value="PLATZ"/>
    <property type="match status" value="1"/>
</dbReference>
<protein>
    <recommendedName>
        <fullName evidence="5">B box-type domain-containing protein</fullName>
    </recommendedName>
</protein>
<reference evidence="3" key="3">
    <citation type="submission" date="2018-08" db="UniProtKB">
        <authorList>
            <consortium name="EnsemblPlants"/>
        </authorList>
    </citation>
    <scope>IDENTIFICATION</scope>
    <source>
        <strain evidence="3">cv. Bd21</strain>
    </source>
</reference>
<dbReference type="FunCoup" id="A0A0Q3KBN5">
    <property type="interactions" value="1"/>
</dbReference>
<dbReference type="PANTHER" id="PTHR31065">
    <property type="entry name" value="PLATZ TRANSCRIPTION FACTOR FAMILY PROTEIN"/>
    <property type="match status" value="1"/>
</dbReference>
<name>A0A0Q3KBN5_BRADI</name>
<keyword evidence="1" id="KW-0732">Signal</keyword>
<dbReference type="Proteomes" id="UP000008810">
    <property type="component" value="Chromosome 2"/>
</dbReference>
<keyword evidence="4" id="KW-1185">Reference proteome</keyword>
<dbReference type="AlphaFoldDB" id="A0A0Q3KBN5"/>
<sequence>MKGESPPPWLELLLATQFFAICTIHVSSSRNDCNLFCIDCESPQAAICNYCRSCHHSSHRVIQIRRSSYQSVVKVADLEDILDISDVQTYVINSATVVFLHERPQPRAAVRASSALYNCEICKRGLLDGFRFCSLSCSLKGIKEDMETTVGTRNISDCAKKDDEPDCSNEIANTRNNECNGSNDDCSKERPPPTRVIRRHRRKGIPRRAPFY</sequence>
<proteinExistence type="predicted"/>
<dbReference type="Gramene" id="KQK08329">
    <property type="protein sequence ID" value="KQK08329"/>
    <property type="gene ID" value="BRADI_2g41235v3"/>
</dbReference>
<dbReference type="EMBL" id="CM000881">
    <property type="protein sequence ID" value="KQK08329.1"/>
    <property type="molecule type" value="Genomic_DNA"/>
</dbReference>
<feature type="signal peptide" evidence="1">
    <location>
        <begin position="1"/>
        <end position="29"/>
    </location>
</feature>
<feature type="chain" id="PRO_5035999736" description="B box-type domain-containing protein" evidence="1">
    <location>
        <begin position="30"/>
        <end position="212"/>
    </location>
</feature>
<gene>
    <name evidence="2" type="ORF">BRADI_2g41235v3</name>
</gene>
<reference evidence="2" key="2">
    <citation type="submission" date="2017-06" db="EMBL/GenBank/DDBJ databases">
        <title>WGS assembly of Brachypodium distachyon.</title>
        <authorList>
            <consortium name="The International Brachypodium Initiative"/>
            <person name="Lucas S."/>
            <person name="Harmon-Smith M."/>
            <person name="Lail K."/>
            <person name="Tice H."/>
            <person name="Grimwood J."/>
            <person name="Bruce D."/>
            <person name="Barry K."/>
            <person name="Shu S."/>
            <person name="Lindquist E."/>
            <person name="Wang M."/>
            <person name="Pitluck S."/>
            <person name="Vogel J.P."/>
            <person name="Garvin D.F."/>
            <person name="Mockler T.C."/>
            <person name="Schmutz J."/>
            <person name="Rokhsar D."/>
            <person name="Bevan M.W."/>
        </authorList>
    </citation>
    <scope>NUCLEOTIDE SEQUENCE</scope>
    <source>
        <strain evidence="2">Bd21</strain>
    </source>
</reference>
<evidence type="ECO:0000313" key="2">
    <source>
        <dbReference type="EMBL" id="KQK08329.1"/>
    </source>
</evidence>
<evidence type="ECO:0000313" key="3">
    <source>
        <dbReference type="EnsemblPlants" id="KQK08329"/>
    </source>
</evidence>
<dbReference type="InParanoid" id="A0A0Q3KBN5"/>